<dbReference type="OrthoDB" id="9797743at2"/>
<dbReference type="GO" id="GO:0016787">
    <property type="term" value="F:hydrolase activity"/>
    <property type="evidence" value="ECO:0007669"/>
    <property type="project" value="UniProtKB-KW"/>
</dbReference>
<evidence type="ECO:0000313" key="6">
    <source>
        <dbReference type="Proteomes" id="UP000477083"/>
    </source>
</evidence>
<comment type="similarity">
    <text evidence="2">Belongs to the HAD-like hydrolase superfamily. CbbY/CbbZ/Gph/YieH family.</text>
</comment>
<evidence type="ECO:0000313" key="5">
    <source>
        <dbReference type="EMBL" id="MZQ89445.1"/>
    </source>
</evidence>
<protein>
    <submittedName>
        <fullName evidence="5">HAD-IA family hydrolase</fullName>
    </submittedName>
</protein>
<evidence type="ECO:0000256" key="4">
    <source>
        <dbReference type="ARBA" id="ARBA00022842"/>
    </source>
</evidence>
<sequence length="225" mass="24013">MTGGIDLVIFDCDGVLIDSEIISAQMLVAELAGLGVAIDLPYVARHFLGRSYPTVMKVIRAEFGVELSAAFEDQYRQRLLAAFEARLAVMPGAAAVLAGMARPWCVATSSSQARAERSLAIAGLAGLVGERLFTAGMVANGKPAPDLFLLAATRMGADPARCLVIEDSLNGIRAAHAAGMRVWRFTGGSHMGPDLEDEPEDARPERRFASFADFFQIDPRLGGET</sequence>
<dbReference type="Pfam" id="PF00702">
    <property type="entry name" value="Hydrolase"/>
    <property type="match status" value="1"/>
</dbReference>
<evidence type="ECO:0000256" key="1">
    <source>
        <dbReference type="ARBA" id="ARBA00001946"/>
    </source>
</evidence>
<dbReference type="GO" id="GO:0046872">
    <property type="term" value="F:metal ion binding"/>
    <property type="evidence" value="ECO:0007669"/>
    <property type="project" value="UniProtKB-KW"/>
</dbReference>
<dbReference type="InterPro" id="IPR006439">
    <property type="entry name" value="HAD-SF_hydro_IA"/>
</dbReference>
<dbReference type="Gene3D" id="3.40.50.1000">
    <property type="entry name" value="HAD superfamily/HAD-like"/>
    <property type="match status" value="1"/>
</dbReference>
<dbReference type="InterPro" id="IPR023198">
    <property type="entry name" value="PGP-like_dom2"/>
</dbReference>
<organism evidence="5 6">
    <name type="scientific">Frigidibacter albus</name>
    <dbReference type="NCBI Taxonomy" id="1465486"/>
    <lineage>
        <taxon>Bacteria</taxon>
        <taxon>Pseudomonadati</taxon>
        <taxon>Pseudomonadota</taxon>
        <taxon>Alphaproteobacteria</taxon>
        <taxon>Rhodobacterales</taxon>
        <taxon>Paracoccaceae</taxon>
        <taxon>Frigidibacter</taxon>
    </lineage>
</organism>
<evidence type="ECO:0000256" key="2">
    <source>
        <dbReference type="ARBA" id="ARBA00006171"/>
    </source>
</evidence>
<name>A0A6L8VGM1_9RHOB</name>
<dbReference type="SFLD" id="SFLDS00003">
    <property type="entry name" value="Haloacid_Dehalogenase"/>
    <property type="match status" value="1"/>
</dbReference>
<dbReference type="PANTHER" id="PTHR46193">
    <property type="entry name" value="6-PHOSPHOGLUCONATE PHOSPHATASE"/>
    <property type="match status" value="1"/>
</dbReference>
<dbReference type="InterPro" id="IPR051600">
    <property type="entry name" value="Beta-PGM-like"/>
</dbReference>
<dbReference type="RefSeq" id="WP_161345987.1">
    <property type="nucleotide sequence ID" value="NZ_BMGW01000005.1"/>
</dbReference>
<dbReference type="Gene3D" id="1.10.150.240">
    <property type="entry name" value="Putative phosphatase, domain 2"/>
    <property type="match status" value="1"/>
</dbReference>
<keyword evidence="4" id="KW-0460">Magnesium</keyword>
<dbReference type="NCBIfam" id="TIGR01509">
    <property type="entry name" value="HAD-SF-IA-v3"/>
    <property type="match status" value="1"/>
</dbReference>
<dbReference type="Proteomes" id="UP000477083">
    <property type="component" value="Unassembled WGS sequence"/>
</dbReference>
<proteinExistence type="inferred from homology"/>
<dbReference type="EMBL" id="WWNR01000005">
    <property type="protein sequence ID" value="MZQ89445.1"/>
    <property type="molecule type" value="Genomic_DNA"/>
</dbReference>
<keyword evidence="3" id="KW-0479">Metal-binding</keyword>
<keyword evidence="6" id="KW-1185">Reference proteome</keyword>
<reference evidence="5 6" key="1">
    <citation type="submission" date="2020-01" db="EMBL/GenBank/DDBJ databases">
        <title>Frigidibacter albus SP32T (=CGMCC 1.13995T).</title>
        <authorList>
            <person name="Liao X."/>
        </authorList>
    </citation>
    <scope>NUCLEOTIDE SEQUENCE [LARGE SCALE GENOMIC DNA]</scope>
    <source>
        <strain evidence="5 6">SP32</strain>
    </source>
</reference>
<dbReference type="SUPFAM" id="SSF56784">
    <property type="entry name" value="HAD-like"/>
    <property type="match status" value="1"/>
</dbReference>
<accession>A0A6L8VGM1</accession>
<dbReference type="SFLD" id="SFLDG01129">
    <property type="entry name" value="C1.5:_HAD__Beta-PGM__Phosphata"/>
    <property type="match status" value="1"/>
</dbReference>
<dbReference type="PANTHER" id="PTHR46193:SF10">
    <property type="entry name" value="6-PHOSPHOGLUCONATE PHOSPHATASE"/>
    <property type="match status" value="1"/>
</dbReference>
<dbReference type="InterPro" id="IPR036412">
    <property type="entry name" value="HAD-like_sf"/>
</dbReference>
<gene>
    <name evidence="5" type="ORF">GS660_10115</name>
</gene>
<comment type="cofactor">
    <cofactor evidence="1">
        <name>Mg(2+)</name>
        <dbReference type="ChEBI" id="CHEBI:18420"/>
    </cofactor>
</comment>
<keyword evidence="5" id="KW-0378">Hydrolase</keyword>
<evidence type="ECO:0000256" key="3">
    <source>
        <dbReference type="ARBA" id="ARBA00022723"/>
    </source>
</evidence>
<dbReference type="AlphaFoldDB" id="A0A6L8VGM1"/>
<dbReference type="CDD" id="cd07526">
    <property type="entry name" value="HAD_BPGM_like"/>
    <property type="match status" value="1"/>
</dbReference>
<comment type="caution">
    <text evidence="5">The sequence shown here is derived from an EMBL/GenBank/DDBJ whole genome shotgun (WGS) entry which is preliminary data.</text>
</comment>
<dbReference type="InterPro" id="IPR023214">
    <property type="entry name" value="HAD_sf"/>
</dbReference>